<evidence type="ECO:0000259" key="1">
    <source>
        <dbReference type="Pfam" id="PF00561"/>
    </source>
</evidence>
<dbReference type="InterPro" id="IPR000073">
    <property type="entry name" value="AB_hydrolase_1"/>
</dbReference>
<reference evidence="2" key="1">
    <citation type="journal article" date="1997" name="Nucleic Acids Res.">
        <title>tRNAscan-SE: a program for improved detection of transfer RNA genes in genomic sequence.</title>
        <authorList>
            <person name="Lowe T.M."/>
            <person name="Eddy S.R."/>
        </authorList>
    </citation>
    <scope>NUCLEOTIDE SEQUENCE [LARGE SCALE GENOMIC DNA]</scope>
    <source>
        <strain evidence="2">r\B97-61/B2</strain>
    </source>
</reference>
<dbReference type="PANTHER" id="PTHR43139:SF52">
    <property type="entry name" value="SI:DKEY-122A22.2"/>
    <property type="match status" value="1"/>
</dbReference>
<dbReference type="Proteomes" id="UP000694886">
    <property type="component" value="Chromosome 9"/>
</dbReference>
<organism evidence="2 3">
    <name type="scientific">Theobroma cacao</name>
    <name type="common">Cacao</name>
    <name type="synonym">Cocoa</name>
    <dbReference type="NCBI Taxonomy" id="3641"/>
    <lineage>
        <taxon>Eukaryota</taxon>
        <taxon>Viridiplantae</taxon>
        <taxon>Streptophyta</taxon>
        <taxon>Embryophyta</taxon>
        <taxon>Tracheophyta</taxon>
        <taxon>Spermatophyta</taxon>
        <taxon>Magnoliopsida</taxon>
        <taxon>eudicotyledons</taxon>
        <taxon>Gunneridae</taxon>
        <taxon>Pentapetalae</taxon>
        <taxon>rosids</taxon>
        <taxon>malvids</taxon>
        <taxon>Malvales</taxon>
        <taxon>Malvaceae</taxon>
        <taxon>Byttnerioideae</taxon>
        <taxon>Theobroma</taxon>
    </lineage>
</organism>
<proteinExistence type="predicted"/>
<dbReference type="Pfam" id="PF00561">
    <property type="entry name" value="Abhydrolase_1"/>
    <property type="match status" value="1"/>
</dbReference>
<dbReference type="InterPro" id="IPR029058">
    <property type="entry name" value="AB_hydrolase_fold"/>
</dbReference>
<dbReference type="InterPro" id="IPR052370">
    <property type="entry name" value="Meta-cleavage_hydrolase"/>
</dbReference>
<name>A0AB32WWI6_THECC</name>
<protein>
    <submittedName>
        <fullName evidence="3">2-hydroxy-6-oxononadienedioate/2-hydroxy-6- oxononatrienedioate hydrolase 1 isoform X1</fullName>
    </submittedName>
</protein>
<gene>
    <name evidence="3" type="primary">LOC18588167</name>
</gene>
<dbReference type="AlphaFoldDB" id="A0AB32WWI6"/>
<dbReference type="PRINTS" id="PR00111">
    <property type="entry name" value="ABHYDROLASE"/>
</dbReference>
<sequence>MAPSFLSFASLYGVYLRRCFASSGLTSQSTDIDDETTIHLWAPKPDQTTQERKPVLVLLHGFGPSAIWQWRRQVQFFTPYFQVYVPDLIFFGNSMTKSKERSEVFQAVSVGKLMEKLQVKKYHVMGTSYGGFVAYHMAKMWPDKVEKVVIASSGVNMSKADNMALLKRSNLENIEDFMLPETATQLRTLTRLAVSKRVIAMIPDFFLNDFVNQLYSENRKEKLELLKGVTLVQGDGTVKLAPLQQVHPPPFSHNIPNDVLLVWGDQDQIFPLKMAYELKELLGKQARLEVIPNTSHVPQIENSAQFNNIVKGFLCGSF</sequence>
<dbReference type="Gramene" id="Tc09v2_t005690.3">
    <property type="protein sequence ID" value="Tc09v2_p005690.3"/>
    <property type="gene ID" value="Tc09v2_g005690"/>
</dbReference>
<evidence type="ECO:0000313" key="3">
    <source>
        <dbReference type="RefSeq" id="XP_017982104.1"/>
    </source>
</evidence>
<accession>A0AB32WWI6</accession>
<dbReference type="RefSeq" id="XP_017982104.1">
    <property type="nucleotide sequence ID" value="XM_018126615.1"/>
</dbReference>
<feature type="domain" description="AB hydrolase-1" evidence="1">
    <location>
        <begin position="54"/>
        <end position="302"/>
    </location>
</feature>
<dbReference type="PANTHER" id="PTHR43139">
    <property type="entry name" value="SI:DKEY-122A22.2"/>
    <property type="match status" value="1"/>
</dbReference>
<dbReference type="GeneID" id="18588167"/>
<reference evidence="3" key="2">
    <citation type="submission" date="2025-08" db="UniProtKB">
        <authorList>
            <consortium name="RefSeq"/>
        </authorList>
    </citation>
    <scope>IDENTIFICATION</scope>
</reference>
<dbReference type="Gene3D" id="3.40.50.1820">
    <property type="entry name" value="alpha/beta hydrolase"/>
    <property type="match status" value="1"/>
</dbReference>
<dbReference type="GO" id="GO:0016787">
    <property type="term" value="F:hydrolase activity"/>
    <property type="evidence" value="ECO:0007669"/>
    <property type="project" value="UniProtKB-KW"/>
</dbReference>
<keyword evidence="3" id="KW-0378">Hydrolase</keyword>
<evidence type="ECO:0000313" key="2">
    <source>
        <dbReference type="Proteomes" id="UP000694886"/>
    </source>
</evidence>
<dbReference type="SUPFAM" id="SSF53474">
    <property type="entry name" value="alpha/beta-Hydrolases"/>
    <property type="match status" value="1"/>
</dbReference>